<keyword evidence="2" id="KW-0472">Membrane</keyword>
<comment type="caution">
    <text evidence="3">The sequence shown here is derived from an EMBL/GenBank/DDBJ whole genome shotgun (WGS) entry which is preliminary data.</text>
</comment>
<keyword evidence="2" id="KW-1133">Transmembrane helix</keyword>
<accession>A0AAN7MHG3</accession>
<feature type="region of interest" description="Disordered" evidence="1">
    <location>
        <begin position="280"/>
        <end position="300"/>
    </location>
</feature>
<dbReference type="AlphaFoldDB" id="A0AAN7MHG3"/>
<feature type="transmembrane region" description="Helical" evidence="2">
    <location>
        <begin position="12"/>
        <end position="29"/>
    </location>
</feature>
<evidence type="ECO:0000313" key="3">
    <source>
        <dbReference type="EMBL" id="KAK4795938.1"/>
    </source>
</evidence>
<sequence>MSGRIPDEWSTRILWTCTIGSGIGLYMVVMERQFQNREGMQLKDACLNEIEVLIMHLIFQQVFGQVYNSHLSVTMAPQRSGFLCLLIVCCATLSSSAHRVLRGMDGGHKEMIQGAQSGMDVVVRDAGEEGDGYGVEDCDDDDDDFKSVVRISSGDNQMGSRVGVGAGKGGFGLGSNGGKEAGGSSHDDGLSEGWRFGGSDSNVRIVNLPGNLQISGGTEYGVSKANQPVISTPEDLHIVIPHLGIDLRVPIGKWKLVKSNEPEGNQHNRPMKVDLVNHEDHSHGKMSMANQSIPPHDNEN</sequence>
<keyword evidence="4" id="KW-1185">Reference proteome</keyword>
<protein>
    <submittedName>
        <fullName evidence="3">Uncharacterized protein</fullName>
    </submittedName>
</protein>
<dbReference type="EMBL" id="JAXQNO010000006">
    <property type="protein sequence ID" value="KAK4795938.1"/>
    <property type="molecule type" value="Genomic_DNA"/>
</dbReference>
<reference evidence="3 4" key="1">
    <citation type="journal article" date="2023" name="Hortic Res">
        <title>Pangenome of water caltrop reveals structural variations and asymmetric subgenome divergence after allopolyploidization.</title>
        <authorList>
            <person name="Zhang X."/>
            <person name="Chen Y."/>
            <person name="Wang L."/>
            <person name="Yuan Y."/>
            <person name="Fang M."/>
            <person name="Shi L."/>
            <person name="Lu R."/>
            <person name="Comes H.P."/>
            <person name="Ma Y."/>
            <person name="Chen Y."/>
            <person name="Huang G."/>
            <person name="Zhou Y."/>
            <person name="Zheng Z."/>
            <person name="Qiu Y."/>
        </authorList>
    </citation>
    <scope>NUCLEOTIDE SEQUENCE [LARGE SCALE GENOMIC DNA]</scope>
    <source>
        <strain evidence="3">F231</strain>
    </source>
</reference>
<evidence type="ECO:0000313" key="4">
    <source>
        <dbReference type="Proteomes" id="UP001346149"/>
    </source>
</evidence>
<organism evidence="3 4">
    <name type="scientific">Trapa natans</name>
    <name type="common">Water chestnut</name>
    <dbReference type="NCBI Taxonomy" id="22666"/>
    <lineage>
        <taxon>Eukaryota</taxon>
        <taxon>Viridiplantae</taxon>
        <taxon>Streptophyta</taxon>
        <taxon>Embryophyta</taxon>
        <taxon>Tracheophyta</taxon>
        <taxon>Spermatophyta</taxon>
        <taxon>Magnoliopsida</taxon>
        <taxon>eudicotyledons</taxon>
        <taxon>Gunneridae</taxon>
        <taxon>Pentapetalae</taxon>
        <taxon>rosids</taxon>
        <taxon>malvids</taxon>
        <taxon>Myrtales</taxon>
        <taxon>Lythraceae</taxon>
        <taxon>Trapa</taxon>
    </lineage>
</organism>
<proteinExistence type="predicted"/>
<name>A0AAN7MHG3_TRANT</name>
<dbReference type="Proteomes" id="UP001346149">
    <property type="component" value="Unassembled WGS sequence"/>
</dbReference>
<evidence type="ECO:0000256" key="2">
    <source>
        <dbReference type="SAM" id="Phobius"/>
    </source>
</evidence>
<gene>
    <name evidence="3" type="ORF">SAY86_028264</name>
</gene>
<keyword evidence="2" id="KW-0812">Transmembrane</keyword>
<evidence type="ECO:0000256" key="1">
    <source>
        <dbReference type="SAM" id="MobiDB-lite"/>
    </source>
</evidence>